<dbReference type="Pfam" id="PF01327">
    <property type="entry name" value="Pep_deformylase"/>
    <property type="match status" value="1"/>
</dbReference>
<gene>
    <name evidence="6" type="ORF">MNBD_GAMMA19-1720</name>
</gene>
<dbReference type="InterPro" id="IPR023635">
    <property type="entry name" value="Peptide_deformylase"/>
</dbReference>
<evidence type="ECO:0000256" key="2">
    <source>
        <dbReference type="ARBA" id="ARBA00022723"/>
    </source>
</evidence>
<protein>
    <submittedName>
        <fullName evidence="6">Peptide deformylase</fullName>
        <ecNumber evidence="6">3.5.1.88</ecNumber>
    </submittedName>
</protein>
<dbReference type="GO" id="GO:0042586">
    <property type="term" value="F:peptide deformylase activity"/>
    <property type="evidence" value="ECO:0007669"/>
    <property type="project" value="UniProtKB-EC"/>
</dbReference>
<evidence type="ECO:0000256" key="1">
    <source>
        <dbReference type="ARBA" id="ARBA00010759"/>
    </source>
</evidence>
<dbReference type="PANTHER" id="PTHR10458">
    <property type="entry name" value="PEPTIDE DEFORMYLASE"/>
    <property type="match status" value="1"/>
</dbReference>
<accession>A0A3B1ALK0</accession>
<dbReference type="InterPro" id="IPR036821">
    <property type="entry name" value="Peptide_deformylase_sf"/>
</dbReference>
<dbReference type="GO" id="GO:0046872">
    <property type="term" value="F:metal ion binding"/>
    <property type="evidence" value="ECO:0007669"/>
    <property type="project" value="UniProtKB-KW"/>
</dbReference>
<evidence type="ECO:0000256" key="3">
    <source>
        <dbReference type="ARBA" id="ARBA00022801"/>
    </source>
</evidence>
<comment type="similarity">
    <text evidence="1">Belongs to the polypeptide deformylase family.</text>
</comment>
<keyword evidence="5" id="KW-0408">Iron</keyword>
<keyword evidence="4" id="KW-0648">Protein biosynthesis</keyword>
<dbReference type="Gene3D" id="3.90.45.10">
    <property type="entry name" value="Peptide deformylase"/>
    <property type="match status" value="1"/>
</dbReference>
<dbReference type="AlphaFoldDB" id="A0A3B1ALK0"/>
<keyword evidence="3 6" id="KW-0378">Hydrolase</keyword>
<dbReference type="PIRSF" id="PIRSF004749">
    <property type="entry name" value="Pep_def"/>
    <property type="match status" value="1"/>
</dbReference>
<evidence type="ECO:0000313" key="6">
    <source>
        <dbReference type="EMBL" id="VAX00734.1"/>
    </source>
</evidence>
<dbReference type="EMBL" id="UOFV01000223">
    <property type="protein sequence ID" value="VAX00734.1"/>
    <property type="molecule type" value="Genomic_DNA"/>
</dbReference>
<dbReference type="PRINTS" id="PR01576">
    <property type="entry name" value="PDEFORMYLASE"/>
</dbReference>
<dbReference type="CDD" id="cd00487">
    <property type="entry name" value="Pep_deformylase"/>
    <property type="match status" value="1"/>
</dbReference>
<reference evidence="6" key="1">
    <citation type="submission" date="2018-06" db="EMBL/GenBank/DDBJ databases">
        <authorList>
            <person name="Zhirakovskaya E."/>
        </authorList>
    </citation>
    <scope>NUCLEOTIDE SEQUENCE</scope>
</reference>
<name>A0A3B1ALK0_9ZZZZ</name>
<keyword evidence="2" id="KW-0479">Metal-binding</keyword>
<dbReference type="NCBIfam" id="TIGR00079">
    <property type="entry name" value="pept_deformyl"/>
    <property type="match status" value="1"/>
</dbReference>
<dbReference type="SUPFAM" id="SSF56420">
    <property type="entry name" value="Peptide deformylase"/>
    <property type="match status" value="1"/>
</dbReference>
<dbReference type="GO" id="GO:0006412">
    <property type="term" value="P:translation"/>
    <property type="evidence" value="ECO:0007669"/>
    <property type="project" value="UniProtKB-KW"/>
</dbReference>
<organism evidence="6">
    <name type="scientific">hydrothermal vent metagenome</name>
    <dbReference type="NCBI Taxonomy" id="652676"/>
    <lineage>
        <taxon>unclassified sequences</taxon>
        <taxon>metagenomes</taxon>
        <taxon>ecological metagenomes</taxon>
    </lineage>
</organism>
<dbReference type="FunFam" id="3.90.45.10:FF:000003">
    <property type="entry name" value="Peptide deformylase"/>
    <property type="match status" value="1"/>
</dbReference>
<sequence length="183" mass="20659">MPAQPILRIGHPCLLQTALPVAEFNTPELDTLVADMLDTMAAADGAGLAATQIGVLQRVVIFGFENNPRYPGREPVELTVLINPEIHLLGDEIESDWEGCLSVPEMRGWVPRYRRIIYRGFDPQGQPIERDVEGFHARVVQHEVDHLDGILYPQRIEDMTKFGFEKELFDDSLEETSDEENSC</sequence>
<dbReference type="GO" id="GO:0005739">
    <property type="term" value="C:mitochondrion"/>
    <property type="evidence" value="ECO:0007669"/>
    <property type="project" value="UniProtKB-ARBA"/>
</dbReference>
<dbReference type="PANTHER" id="PTHR10458:SF20">
    <property type="entry name" value="PEPTIDE DEFORMYLASE 1"/>
    <property type="match status" value="1"/>
</dbReference>
<evidence type="ECO:0000256" key="5">
    <source>
        <dbReference type="ARBA" id="ARBA00023004"/>
    </source>
</evidence>
<dbReference type="HAMAP" id="MF_00163">
    <property type="entry name" value="Pep_deformylase"/>
    <property type="match status" value="1"/>
</dbReference>
<evidence type="ECO:0000256" key="4">
    <source>
        <dbReference type="ARBA" id="ARBA00022917"/>
    </source>
</evidence>
<dbReference type="EC" id="3.5.1.88" evidence="6"/>
<proteinExistence type="inferred from homology"/>
<dbReference type="NCBIfam" id="NF001159">
    <property type="entry name" value="PRK00150.1-3"/>
    <property type="match status" value="1"/>
</dbReference>